<protein>
    <submittedName>
        <fullName evidence="2">Uncharacterized protein</fullName>
    </submittedName>
</protein>
<dbReference type="EMBL" id="JANPWB010000010">
    <property type="protein sequence ID" value="KAJ1146395.1"/>
    <property type="molecule type" value="Genomic_DNA"/>
</dbReference>
<feature type="region of interest" description="Disordered" evidence="1">
    <location>
        <begin position="68"/>
        <end position="116"/>
    </location>
</feature>
<reference evidence="2" key="1">
    <citation type="journal article" date="2022" name="bioRxiv">
        <title>Sequencing and chromosome-scale assembly of the giantPleurodeles waltlgenome.</title>
        <authorList>
            <person name="Brown T."/>
            <person name="Elewa A."/>
            <person name="Iarovenko S."/>
            <person name="Subramanian E."/>
            <person name="Araus A.J."/>
            <person name="Petzold A."/>
            <person name="Susuki M."/>
            <person name="Suzuki K.-i.T."/>
            <person name="Hayashi T."/>
            <person name="Toyoda A."/>
            <person name="Oliveira C."/>
            <person name="Osipova E."/>
            <person name="Leigh N.D."/>
            <person name="Simon A."/>
            <person name="Yun M.H."/>
        </authorList>
    </citation>
    <scope>NUCLEOTIDE SEQUENCE</scope>
    <source>
        <strain evidence="2">20211129_DDA</strain>
        <tissue evidence="2">Liver</tissue>
    </source>
</reference>
<sequence>MAGRVRKVVLRRAVAWTAFCDRSQTAGHKEAKRVDEELCASDRPPLLVKVLWGACCSVRSQLYMAALAGDPRRPKTEERPRVQGQAEEVNWQTRSTKTELGAGPEDEGGSMALAAA</sequence>
<gene>
    <name evidence="2" type="ORF">NDU88_012672</name>
</gene>
<accession>A0AAV7R4H5</accession>
<evidence type="ECO:0000256" key="1">
    <source>
        <dbReference type="SAM" id="MobiDB-lite"/>
    </source>
</evidence>
<keyword evidence="3" id="KW-1185">Reference proteome</keyword>
<evidence type="ECO:0000313" key="2">
    <source>
        <dbReference type="EMBL" id="KAJ1146395.1"/>
    </source>
</evidence>
<name>A0AAV7R4H5_PLEWA</name>
<proteinExistence type="predicted"/>
<dbReference type="AlphaFoldDB" id="A0AAV7R4H5"/>
<organism evidence="2 3">
    <name type="scientific">Pleurodeles waltl</name>
    <name type="common">Iberian ribbed newt</name>
    <dbReference type="NCBI Taxonomy" id="8319"/>
    <lineage>
        <taxon>Eukaryota</taxon>
        <taxon>Metazoa</taxon>
        <taxon>Chordata</taxon>
        <taxon>Craniata</taxon>
        <taxon>Vertebrata</taxon>
        <taxon>Euteleostomi</taxon>
        <taxon>Amphibia</taxon>
        <taxon>Batrachia</taxon>
        <taxon>Caudata</taxon>
        <taxon>Salamandroidea</taxon>
        <taxon>Salamandridae</taxon>
        <taxon>Pleurodelinae</taxon>
        <taxon>Pleurodeles</taxon>
    </lineage>
</organism>
<evidence type="ECO:0000313" key="3">
    <source>
        <dbReference type="Proteomes" id="UP001066276"/>
    </source>
</evidence>
<dbReference type="Proteomes" id="UP001066276">
    <property type="component" value="Chromosome 6"/>
</dbReference>
<feature type="compositionally biased region" description="Basic and acidic residues" evidence="1">
    <location>
        <begin position="70"/>
        <end position="81"/>
    </location>
</feature>
<comment type="caution">
    <text evidence="2">The sequence shown here is derived from an EMBL/GenBank/DDBJ whole genome shotgun (WGS) entry which is preliminary data.</text>
</comment>